<dbReference type="PANTHER" id="PTHR15653">
    <property type="entry name" value="STRIATIN"/>
    <property type="match status" value="1"/>
</dbReference>
<sequence length="585" mass="65450">MQSTQSSSAAPSDDNTSALEHLGGQGASQQSAPQISFGNIVDFLKEHQRQVYSRETEWLFEKSQMQQRILQVEAQLRAQENINGDLIRRIKMLEFSLRQERVKYAKLASGKGGESSDIIGNVLQKANVNTNLYDKIAKRRATAQRPLLLKFLQEIGYEDIFNSEEMSEIKALYVKAQEEMKENINLSNQQIQQNLEERLLQNEDFQRHMALSQEERKASQIEGIVKESEQSELNIVKKELQPKYHLRSHMDVVRGVQFIPELDTLASISEDCTVKLWSLKGIEHQFEDNEGNLEPYITLRGHTGPLFAVTGGQKRMLFTAGSEGIIKMWNLPSVSQVNQYGDTYDGRNYCLGLLSEPNNEAFWDLKHHTYQQLLLSVSASNQALLWSTADLKVEEEHHDQSGKLLSSLKLQQQGALEMPTCCSWIESHHTQCLVGYQSNQVAVFDTQTGQLINAFNVSSVGMLQINKVDCHPTMSVAALAHDSGEITLFDFQAGKISKTLAQAHANGASSALFVNSGLNLITGGHDGSVKVWDLRNTNKVIQESKNAHGAKYEEGVMGLAVHPELPFFASAGADSIVNLYELNMH</sequence>
<dbReference type="Pfam" id="PF08232">
    <property type="entry name" value="Striatin"/>
    <property type="match status" value="1"/>
</dbReference>
<protein>
    <recommendedName>
        <fullName evidence="8">Striatin N-terminal domain-containing protein</fullName>
    </recommendedName>
</protein>
<evidence type="ECO:0000256" key="5">
    <source>
        <dbReference type="ARBA" id="ARBA00023054"/>
    </source>
</evidence>
<evidence type="ECO:0000256" key="6">
    <source>
        <dbReference type="PROSITE-ProRule" id="PRU00221"/>
    </source>
</evidence>
<dbReference type="InterPro" id="IPR020472">
    <property type="entry name" value="WD40_PAC1"/>
</dbReference>
<evidence type="ECO:0000313" key="9">
    <source>
        <dbReference type="EMBL" id="TNV80639.1"/>
    </source>
</evidence>
<evidence type="ECO:0000256" key="3">
    <source>
        <dbReference type="ARBA" id="ARBA00022737"/>
    </source>
</evidence>
<dbReference type="InterPro" id="IPR001680">
    <property type="entry name" value="WD40_rpt"/>
</dbReference>
<dbReference type="PANTHER" id="PTHR15653:SF0">
    <property type="entry name" value="CONNECTOR OF KINASE TO AP-1, ISOFORM E"/>
    <property type="match status" value="1"/>
</dbReference>
<dbReference type="Gene3D" id="1.20.5.300">
    <property type="match status" value="1"/>
</dbReference>
<dbReference type="PROSITE" id="PS50082">
    <property type="entry name" value="WD_REPEATS_2"/>
    <property type="match status" value="3"/>
</dbReference>
<evidence type="ECO:0000259" key="8">
    <source>
        <dbReference type="Pfam" id="PF08232"/>
    </source>
</evidence>
<evidence type="ECO:0000256" key="2">
    <source>
        <dbReference type="ARBA" id="ARBA00022574"/>
    </source>
</evidence>
<comment type="similarity">
    <text evidence="1">Belongs to the WD repeat striatin family.</text>
</comment>
<accession>A0A8J8NTW5</accession>
<keyword evidence="10" id="KW-1185">Reference proteome</keyword>
<feature type="region of interest" description="Disordered" evidence="7">
    <location>
        <begin position="1"/>
        <end position="31"/>
    </location>
</feature>
<proteinExistence type="inferred from homology"/>
<feature type="repeat" description="WD" evidence="6">
    <location>
        <begin position="501"/>
        <end position="542"/>
    </location>
</feature>
<feature type="domain" description="Striatin N-terminal" evidence="8">
    <location>
        <begin position="39"/>
        <end position="161"/>
    </location>
</feature>
<dbReference type="PROSITE" id="PS50294">
    <property type="entry name" value="WD_REPEATS_REGION"/>
    <property type="match status" value="2"/>
</dbReference>
<feature type="compositionally biased region" description="Polar residues" evidence="7">
    <location>
        <begin position="1"/>
        <end position="18"/>
    </location>
</feature>
<dbReference type="PROSITE" id="PS00678">
    <property type="entry name" value="WD_REPEATS_1"/>
    <property type="match status" value="1"/>
</dbReference>
<keyword evidence="3" id="KW-0677">Repeat</keyword>
<dbReference type="SUPFAM" id="SSF50978">
    <property type="entry name" value="WD40 repeat-like"/>
    <property type="match status" value="1"/>
</dbReference>
<feature type="repeat" description="WD" evidence="6">
    <location>
        <begin position="246"/>
        <end position="280"/>
    </location>
</feature>
<dbReference type="InterPro" id="IPR013258">
    <property type="entry name" value="Striatin_N"/>
</dbReference>
<feature type="repeat" description="WD" evidence="6">
    <location>
        <begin position="299"/>
        <end position="339"/>
    </location>
</feature>
<evidence type="ECO:0000256" key="7">
    <source>
        <dbReference type="SAM" id="MobiDB-lite"/>
    </source>
</evidence>
<dbReference type="GO" id="GO:0005516">
    <property type="term" value="F:calmodulin binding"/>
    <property type="evidence" value="ECO:0007669"/>
    <property type="project" value="UniProtKB-KW"/>
</dbReference>
<comment type="caution">
    <text evidence="9">The sequence shown here is derived from an EMBL/GenBank/DDBJ whole genome shotgun (WGS) entry which is preliminary data.</text>
</comment>
<dbReference type="InterPro" id="IPR019775">
    <property type="entry name" value="WD40_repeat_CS"/>
</dbReference>
<dbReference type="InterPro" id="IPR015943">
    <property type="entry name" value="WD40/YVTN_repeat-like_dom_sf"/>
</dbReference>
<dbReference type="OrthoDB" id="727118at2759"/>
<dbReference type="Proteomes" id="UP000785679">
    <property type="component" value="Unassembled WGS sequence"/>
</dbReference>
<keyword evidence="4" id="KW-0112">Calmodulin-binding</keyword>
<name>A0A8J8NTW5_HALGN</name>
<keyword evidence="2 6" id="KW-0853">WD repeat</keyword>
<dbReference type="InterPro" id="IPR036322">
    <property type="entry name" value="WD40_repeat_dom_sf"/>
</dbReference>
<gene>
    <name evidence="9" type="ORF">FGO68_gene8080</name>
</gene>
<dbReference type="AlphaFoldDB" id="A0A8J8NTW5"/>
<keyword evidence="5" id="KW-0175">Coiled coil</keyword>
<dbReference type="Pfam" id="PF00400">
    <property type="entry name" value="WD40"/>
    <property type="match status" value="2"/>
</dbReference>
<evidence type="ECO:0000256" key="4">
    <source>
        <dbReference type="ARBA" id="ARBA00022860"/>
    </source>
</evidence>
<dbReference type="InterPro" id="IPR051488">
    <property type="entry name" value="WD_repeat_striatin"/>
</dbReference>
<organism evidence="9 10">
    <name type="scientific">Halteria grandinella</name>
    <dbReference type="NCBI Taxonomy" id="5974"/>
    <lineage>
        <taxon>Eukaryota</taxon>
        <taxon>Sar</taxon>
        <taxon>Alveolata</taxon>
        <taxon>Ciliophora</taxon>
        <taxon>Intramacronucleata</taxon>
        <taxon>Spirotrichea</taxon>
        <taxon>Stichotrichia</taxon>
        <taxon>Sporadotrichida</taxon>
        <taxon>Halteriidae</taxon>
        <taxon>Halteria</taxon>
    </lineage>
</organism>
<dbReference type="PRINTS" id="PR00320">
    <property type="entry name" value="GPROTEINBRPT"/>
</dbReference>
<evidence type="ECO:0000313" key="10">
    <source>
        <dbReference type="Proteomes" id="UP000785679"/>
    </source>
</evidence>
<dbReference type="SMART" id="SM00320">
    <property type="entry name" value="WD40"/>
    <property type="match status" value="7"/>
</dbReference>
<evidence type="ECO:0000256" key="1">
    <source>
        <dbReference type="ARBA" id="ARBA00009616"/>
    </source>
</evidence>
<dbReference type="EMBL" id="RRYP01007250">
    <property type="protein sequence ID" value="TNV80639.1"/>
    <property type="molecule type" value="Genomic_DNA"/>
</dbReference>
<reference evidence="9" key="1">
    <citation type="submission" date="2019-06" db="EMBL/GenBank/DDBJ databases">
        <authorList>
            <person name="Zheng W."/>
        </authorList>
    </citation>
    <scope>NUCLEOTIDE SEQUENCE</scope>
    <source>
        <strain evidence="9">QDHG01</strain>
    </source>
</reference>
<dbReference type="Gene3D" id="2.130.10.10">
    <property type="entry name" value="YVTN repeat-like/Quinoprotein amine dehydrogenase"/>
    <property type="match status" value="2"/>
</dbReference>